<dbReference type="RefSeq" id="WP_097197246.1">
    <property type="nucleotide sequence ID" value="NZ_OBQI01000010.1"/>
</dbReference>
<name>A0A285VHY7_9ACTN</name>
<accession>A0A285VHY7</accession>
<evidence type="ECO:0000313" key="1">
    <source>
        <dbReference type="EMBL" id="SOC53692.1"/>
    </source>
</evidence>
<dbReference type="AlphaFoldDB" id="A0A285VHY7"/>
<proteinExistence type="predicted"/>
<evidence type="ECO:0008006" key="3">
    <source>
        <dbReference type="Google" id="ProtNLM"/>
    </source>
</evidence>
<reference evidence="2" key="1">
    <citation type="submission" date="2017-08" db="EMBL/GenBank/DDBJ databases">
        <authorList>
            <person name="Varghese N."/>
            <person name="Submissions S."/>
        </authorList>
    </citation>
    <scope>NUCLEOTIDE SEQUENCE [LARGE SCALE GENOMIC DNA]</scope>
    <source>
        <strain evidence="2">DSM 4725</strain>
    </source>
</reference>
<gene>
    <name evidence="1" type="ORF">SAMN05660748_0025</name>
</gene>
<dbReference type="EMBL" id="OBQI01000010">
    <property type="protein sequence ID" value="SOC53692.1"/>
    <property type="molecule type" value="Genomic_DNA"/>
</dbReference>
<protein>
    <recommendedName>
        <fullName evidence="3">C2H2-type domain-containing protein</fullName>
    </recommendedName>
</protein>
<dbReference type="OrthoDB" id="3872345at2"/>
<organism evidence="1 2">
    <name type="scientific">Blastococcus aggregatus</name>
    <dbReference type="NCBI Taxonomy" id="38502"/>
    <lineage>
        <taxon>Bacteria</taxon>
        <taxon>Bacillati</taxon>
        <taxon>Actinomycetota</taxon>
        <taxon>Actinomycetes</taxon>
        <taxon>Geodermatophilales</taxon>
        <taxon>Geodermatophilaceae</taxon>
        <taxon>Blastococcus</taxon>
    </lineage>
</organism>
<keyword evidence="2" id="KW-1185">Reference proteome</keyword>
<dbReference type="Proteomes" id="UP000219435">
    <property type="component" value="Unassembled WGS sequence"/>
</dbReference>
<sequence>MLKEVAVERYRFTCAGCGHTWSTDYDVQHVEDGHGLTWEYYSLNGIPVPSPTAHGSLSCPHCGATWIHFQLDAVRTVPLVALADDQANAGRPRQLSDAERLVARHHAPLLSGEQLVFGESAPGVPSVES</sequence>
<evidence type="ECO:0000313" key="2">
    <source>
        <dbReference type="Proteomes" id="UP000219435"/>
    </source>
</evidence>